<evidence type="ECO:0008006" key="5">
    <source>
        <dbReference type="Google" id="ProtNLM"/>
    </source>
</evidence>
<evidence type="ECO:0000256" key="2">
    <source>
        <dbReference type="SAM" id="SignalP"/>
    </source>
</evidence>
<dbReference type="InterPro" id="IPR025341">
    <property type="entry name" value="DUF4247"/>
</dbReference>
<reference evidence="3 4" key="1">
    <citation type="submission" date="2017-09" db="EMBL/GenBank/DDBJ databases">
        <authorList>
            <person name="Ehlers B."/>
            <person name="Leendertz F.H."/>
        </authorList>
    </citation>
    <scope>NUCLEOTIDE SEQUENCE [LARGE SCALE GENOMIC DNA]</scope>
    <source>
        <strain evidence="3 4">CGMCC 4.7095</strain>
    </source>
</reference>
<dbReference type="AlphaFoldDB" id="A0A286E7C9"/>
<gene>
    <name evidence="3" type="ORF">SAMN06297387_12724</name>
</gene>
<name>A0A286E7C9_9ACTN</name>
<accession>A0A286E7C9</accession>
<keyword evidence="2" id="KW-0732">Signal</keyword>
<sequence>MRNPRPRHVGVALVATTAFLLVGCSGGGSADAPRGWIAETYQRDTTATATYLDSADGPRDVADEIRDKAKPEDRIVDGDRIFLRYDDDIVAVSPHAPRGSRIEIEEYRRGVQRWHSHVGHRWSASQSDNFRGGGPGTGK</sequence>
<dbReference type="RefSeq" id="WP_170970683.1">
    <property type="nucleotide sequence ID" value="NZ_OCNE01000027.1"/>
</dbReference>
<dbReference type="PROSITE" id="PS51257">
    <property type="entry name" value="PROKAR_LIPOPROTEIN"/>
    <property type="match status" value="1"/>
</dbReference>
<dbReference type="EMBL" id="OCNE01000027">
    <property type="protein sequence ID" value="SOD66781.1"/>
    <property type="molecule type" value="Genomic_DNA"/>
</dbReference>
<keyword evidence="4" id="KW-1185">Reference proteome</keyword>
<dbReference type="Proteomes" id="UP000219072">
    <property type="component" value="Unassembled WGS sequence"/>
</dbReference>
<feature type="chain" id="PRO_5011995830" description="DUF4247 domain-containing protein" evidence="2">
    <location>
        <begin position="31"/>
        <end position="139"/>
    </location>
</feature>
<evidence type="ECO:0000256" key="1">
    <source>
        <dbReference type="SAM" id="MobiDB-lite"/>
    </source>
</evidence>
<evidence type="ECO:0000313" key="4">
    <source>
        <dbReference type="Proteomes" id="UP000219072"/>
    </source>
</evidence>
<evidence type="ECO:0000313" key="3">
    <source>
        <dbReference type="EMBL" id="SOD66781.1"/>
    </source>
</evidence>
<organism evidence="3 4">
    <name type="scientific">Streptomyces zhaozhouensis</name>
    <dbReference type="NCBI Taxonomy" id="1300267"/>
    <lineage>
        <taxon>Bacteria</taxon>
        <taxon>Bacillati</taxon>
        <taxon>Actinomycetota</taxon>
        <taxon>Actinomycetes</taxon>
        <taxon>Kitasatosporales</taxon>
        <taxon>Streptomycetaceae</taxon>
        <taxon>Streptomyces</taxon>
    </lineage>
</organism>
<feature type="region of interest" description="Disordered" evidence="1">
    <location>
        <begin position="118"/>
        <end position="139"/>
    </location>
</feature>
<dbReference type="Pfam" id="PF14042">
    <property type="entry name" value="DUF4247"/>
    <property type="match status" value="1"/>
</dbReference>
<feature type="signal peptide" evidence="2">
    <location>
        <begin position="1"/>
        <end position="30"/>
    </location>
</feature>
<proteinExistence type="predicted"/>
<protein>
    <recommendedName>
        <fullName evidence="5">DUF4247 domain-containing protein</fullName>
    </recommendedName>
</protein>